<comment type="caution">
    <text evidence="1">The sequence shown here is derived from an EMBL/GenBank/DDBJ whole genome shotgun (WGS) entry which is preliminary data.</text>
</comment>
<gene>
    <name evidence="1" type="ORF">mPipKuh1_008210</name>
</gene>
<dbReference type="AlphaFoldDB" id="A0A7J7W356"/>
<sequence>MMSKRQELPKWHAGEGVESCECFSTSAAPTQLGATTACPEESNARVSYLTSLPPLCVPQSMCHTAACMVFVKHQSNDSFLCLKPSDGFPMSLQILQDRFMPVFPTSCAAVTWAFSEQARAFPVLGCCTCCSLSLEDSSSSSFLIQRLSSRSFLSFPLRLHQVTLAYFPHNTGHL</sequence>
<accession>A0A7J7W356</accession>
<protein>
    <submittedName>
        <fullName evidence="1">Uncharacterized protein</fullName>
    </submittedName>
</protein>
<evidence type="ECO:0000313" key="2">
    <source>
        <dbReference type="Proteomes" id="UP000558488"/>
    </source>
</evidence>
<keyword evidence="2" id="KW-1185">Reference proteome</keyword>
<dbReference type="Proteomes" id="UP000558488">
    <property type="component" value="Unassembled WGS sequence"/>
</dbReference>
<organism evidence="1 2">
    <name type="scientific">Pipistrellus kuhlii</name>
    <name type="common">Kuhl's pipistrelle</name>
    <dbReference type="NCBI Taxonomy" id="59472"/>
    <lineage>
        <taxon>Eukaryota</taxon>
        <taxon>Metazoa</taxon>
        <taxon>Chordata</taxon>
        <taxon>Craniata</taxon>
        <taxon>Vertebrata</taxon>
        <taxon>Euteleostomi</taxon>
        <taxon>Mammalia</taxon>
        <taxon>Eutheria</taxon>
        <taxon>Laurasiatheria</taxon>
        <taxon>Chiroptera</taxon>
        <taxon>Yangochiroptera</taxon>
        <taxon>Vespertilionidae</taxon>
        <taxon>Pipistrellus</taxon>
    </lineage>
</organism>
<reference evidence="1 2" key="1">
    <citation type="journal article" date="2020" name="Nature">
        <title>Six reference-quality genomes reveal evolution of bat adaptations.</title>
        <authorList>
            <person name="Jebb D."/>
            <person name="Huang Z."/>
            <person name="Pippel M."/>
            <person name="Hughes G.M."/>
            <person name="Lavrichenko K."/>
            <person name="Devanna P."/>
            <person name="Winkler S."/>
            <person name="Jermiin L.S."/>
            <person name="Skirmuntt E.C."/>
            <person name="Katzourakis A."/>
            <person name="Burkitt-Gray L."/>
            <person name="Ray D.A."/>
            <person name="Sullivan K.A.M."/>
            <person name="Roscito J.G."/>
            <person name="Kirilenko B.M."/>
            <person name="Davalos L.M."/>
            <person name="Corthals A.P."/>
            <person name="Power M.L."/>
            <person name="Jones G."/>
            <person name="Ransome R.D."/>
            <person name="Dechmann D.K.N."/>
            <person name="Locatelli A.G."/>
            <person name="Puechmaille S.J."/>
            <person name="Fedrigo O."/>
            <person name="Jarvis E.D."/>
            <person name="Hiller M."/>
            <person name="Vernes S.C."/>
            <person name="Myers E.W."/>
            <person name="Teeling E.C."/>
        </authorList>
    </citation>
    <scope>NUCLEOTIDE SEQUENCE [LARGE SCALE GENOMIC DNA]</scope>
    <source>
        <strain evidence="1">MPipKuh1</strain>
        <tissue evidence="1">Flight muscle</tissue>
    </source>
</reference>
<proteinExistence type="predicted"/>
<name>A0A7J7W356_PIPKU</name>
<dbReference type="EMBL" id="JACAGB010000012">
    <property type="protein sequence ID" value="KAF6331907.1"/>
    <property type="molecule type" value="Genomic_DNA"/>
</dbReference>
<evidence type="ECO:0000313" key="1">
    <source>
        <dbReference type="EMBL" id="KAF6331907.1"/>
    </source>
</evidence>